<dbReference type="GO" id="GO:0015948">
    <property type="term" value="P:methanogenesis"/>
    <property type="evidence" value="ECO:0007669"/>
    <property type="project" value="UniProtKB-KW"/>
</dbReference>
<dbReference type="SUPFAM" id="SSF51726">
    <property type="entry name" value="UROD/MetE-like"/>
    <property type="match status" value="1"/>
</dbReference>
<keyword evidence="5" id="KW-0862">Zinc</keyword>
<feature type="domain" description="Uroporphyrinogen decarboxylase (URO-D)" evidence="7">
    <location>
        <begin position="5"/>
        <end position="336"/>
    </location>
</feature>
<dbReference type="GO" id="GO:0046872">
    <property type="term" value="F:metal ion binding"/>
    <property type="evidence" value="ECO:0007669"/>
    <property type="project" value="UniProtKB-KW"/>
</dbReference>
<comment type="cofactor">
    <cofactor evidence="1">
        <name>Zn(2+)</name>
        <dbReference type="ChEBI" id="CHEBI:29105"/>
    </cofactor>
</comment>
<evidence type="ECO:0000256" key="3">
    <source>
        <dbReference type="ARBA" id="ARBA00022679"/>
    </source>
</evidence>
<name>A0A5S5AYU2_9FIRM</name>
<dbReference type="EMBL" id="VNHO01000005">
    <property type="protein sequence ID" value="TYP57647.1"/>
    <property type="molecule type" value="Genomic_DNA"/>
</dbReference>
<dbReference type="GO" id="GO:0032259">
    <property type="term" value="P:methylation"/>
    <property type="evidence" value="ECO:0007669"/>
    <property type="project" value="UniProtKB-KW"/>
</dbReference>
<keyword evidence="2 8" id="KW-0489">Methyltransferase</keyword>
<dbReference type="InterPro" id="IPR038071">
    <property type="entry name" value="UROD/MetE-like_sf"/>
</dbReference>
<comment type="caution">
    <text evidence="8">The sequence shown here is derived from an EMBL/GenBank/DDBJ whole genome shotgun (WGS) entry which is preliminary data.</text>
</comment>
<keyword evidence="9" id="KW-1185">Reference proteome</keyword>
<keyword evidence="3 8" id="KW-0808">Transferase</keyword>
<dbReference type="GO" id="GO:0006730">
    <property type="term" value="P:one-carbon metabolic process"/>
    <property type="evidence" value="ECO:0007669"/>
    <property type="project" value="InterPro"/>
</dbReference>
<dbReference type="GO" id="GO:0004853">
    <property type="term" value="F:uroporphyrinogen decarboxylase activity"/>
    <property type="evidence" value="ECO:0007669"/>
    <property type="project" value="InterPro"/>
</dbReference>
<dbReference type="InterPro" id="IPR000257">
    <property type="entry name" value="Uroporphyrinogen_deCOase"/>
</dbReference>
<evidence type="ECO:0000256" key="5">
    <source>
        <dbReference type="ARBA" id="ARBA00022833"/>
    </source>
</evidence>
<organism evidence="8 9">
    <name type="scientific">Thermosediminibacter litoriperuensis</name>
    <dbReference type="NCBI Taxonomy" id="291989"/>
    <lineage>
        <taxon>Bacteria</taxon>
        <taxon>Bacillati</taxon>
        <taxon>Bacillota</taxon>
        <taxon>Clostridia</taxon>
        <taxon>Thermosediminibacterales</taxon>
        <taxon>Thermosediminibacteraceae</taxon>
        <taxon>Thermosediminibacter</taxon>
    </lineage>
</organism>
<dbReference type="GO" id="GO:0008168">
    <property type="term" value="F:methyltransferase activity"/>
    <property type="evidence" value="ECO:0007669"/>
    <property type="project" value="UniProtKB-KW"/>
</dbReference>
<dbReference type="Pfam" id="PF01208">
    <property type="entry name" value="URO-D"/>
    <property type="match status" value="1"/>
</dbReference>
<dbReference type="Proteomes" id="UP000322294">
    <property type="component" value="Unassembled WGS sequence"/>
</dbReference>
<gene>
    <name evidence="8" type="ORF">LZ11_00640</name>
</gene>
<reference evidence="8 9" key="1">
    <citation type="submission" date="2019-07" db="EMBL/GenBank/DDBJ databases">
        <title>Genomic Encyclopedia of Type Strains, Phase I: the one thousand microbial genomes (KMG-I) project.</title>
        <authorList>
            <person name="Kyrpides N."/>
        </authorList>
    </citation>
    <scope>NUCLEOTIDE SEQUENCE [LARGE SCALE GENOMIC DNA]</scope>
    <source>
        <strain evidence="8 9">DSM 16647</strain>
    </source>
</reference>
<keyword evidence="4" id="KW-0479">Metal-binding</keyword>
<accession>A0A5S5AYU2</accession>
<protein>
    <submittedName>
        <fullName evidence="8">[methyl-Co(III) methanol-specific corrinoid protein]:coenzyme M methyltransferase</fullName>
    </submittedName>
</protein>
<dbReference type="InterPro" id="IPR052024">
    <property type="entry name" value="Methanogen_methyltrans"/>
</dbReference>
<evidence type="ECO:0000313" key="8">
    <source>
        <dbReference type="EMBL" id="TYP57647.1"/>
    </source>
</evidence>
<evidence type="ECO:0000256" key="4">
    <source>
        <dbReference type="ARBA" id="ARBA00022723"/>
    </source>
</evidence>
<dbReference type="InterPro" id="IPR006360">
    <property type="entry name" value="Mtase_MtaA_CmuA"/>
</dbReference>
<sequence>MTNSEKTRLINVLEGKPVDRVPVICPGGMMNMAVREVMTATGRTWPRAHLDPKDMAMLSLGVKHLGGIENVGVPFCMTVEAEALGAGVFIGTESTEPRVVEYPLKRVKEWENLPSITEDHYRVSIVLEAIRILKEKCPETPVIGNITGPISLATSLIEPMDFYRALRRKPDIALRFLDFVTDNLIFFARAMLKAGADIINIADPSGTGEILGPWAFSKVAVPYINKITDAVEASSGYAMVHICGRLGSVLGELGKLKSPVISIDALTGLRKVKESLPEKVIMGNVSTFLLEKGTPEKVAIAAATSIKQGAGILAPACGISPRTPLKNIRAMVRAAKGERD</sequence>
<proteinExistence type="predicted"/>
<dbReference type="PANTHER" id="PTHR47099">
    <property type="entry name" value="METHYLCOBAMIDE:COM METHYLTRANSFERASE MTBA"/>
    <property type="match status" value="1"/>
</dbReference>
<evidence type="ECO:0000259" key="7">
    <source>
        <dbReference type="Pfam" id="PF01208"/>
    </source>
</evidence>
<evidence type="ECO:0000256" key="6">
    <source>
        <dbReference type="ARBA" id="ARBA00022994"/>
    </source>
</evidence>
<dbReference type="RefSeq" id="WP_148866447.1">
    <property type="nucleotide sequence ID" value="NZ_VNHO01000005.1"/>
</dbReference>
<dbReference type="GO" id="GO:0006779">
    <property type="term" value="P:porphyrin-containing compound biosynthetic process"/>
    <property type="evidence" value="ECO:0007669"/>
    <property type="project" value="InterPro"/>
</dbReference>
<dbReference type="OrthoDB" id="8452307at2"/>
<evidence type="ECO:0000256" key="1">
    <source>
        <dbReference type="ARBA" id="ARBA00001947"/>
    </source>
</evidence>
<keyword evidence="6" id="KW-0484">Methanogenesis</keyword>
<dbReference type="NCBIfam" id="TIGR01463">
    <property type="entry name" value="mtaA_cmuA"/>
    <property type="match status" value="1"/>
</dbReference>
<dbReference type="PANTHER" id="PTHR47099:SF1">
    <property type="entry name" value="METHYLCOBAMIDE:COM METHYLTRANSFERASE MTBA"/>
    <property type="match status" value="1"/>
</dbReference>
<dbReference type="NCBIfam" id="NF004889">
    <property type="entry name" value="PRK06252.1"/>
    <property type="match status" value="1"/>
</dbReference>
<evidence type="ECO:0000313" key="9">
    <source>
        <dbReference type="Proteomes" id="UP000322294"/>
    </source>
</evidence>
<dbReference type="Gene3D" id="3.20.20.210">
    <property type="match status" value="1"/>
</dbReference>
<dbReference type="AlphaFoldDB" id="A0A5S5AYU2"/>
<evidence type="ECO:0000256" key="2">
    <source>
        <dbReference type="ARBA" id="ARBA00022603"/>
    </source>
</evidence>